<dbReference type="GO" id="GO:0004130">
    <property type="term" value="F:cytochrome-c peroxidase activity"/>
    <property type="evidence" value="ECO:0007669"/>
    <property type="project" value="TreeGrafter"/>
</dbReference>
<dbReference type="PANTHER" id="PTHR30600">
    <property type="entry name" value="CYTOCHROME C PEROXIDASE-RELATED"/>
    <property type="match status" value="1"/>
</dbReference>
<gene>
    <name evidence="7" type="ORF">FIV42_12545</name>
</gene>
<evidence type="ECO:0000256" key="1">
    <source>
        <dbReference type="ARBA" id="ARBA00022617"/>
    </source>
</evidence>
<keyword evidence="8" id="KW-1185">Reference proteome</keyword>
<feature type="domain" description="Cytochrome c" evidence="6">
    <location>
        <begin position="325"/>
        <end position="457"/>
    </location>
</feature>
<dbReference type="GO" id="GO:0009055">
    <property type="term" value="F:electron transfer activity"/>
    <property type="evidence" value="ECO:0007669"/>
    <property type="project" value="InterPro"/>
</dbReference>
<dbReference type="GO" id="GO:0020037">
    <property type="term" value="F:heme binding"/>
    <property type="evidence" value="ECO:0007669"/>
    <property type="project" value="InterPro"/>
</dbReference>
<dbReference type="PANTHER" id="PTHR30600:SF4">
    <property type="entry name" value="CYTOCHROME C DOMAIN-CONTAINING PROTEIN"/>
    <property type="match status" value="1"/>
</dbReference>
<evidence type="ECO:0000259" key="6">
    <source>
        <dbReference type="PROSITE" id="PS51007"/>
    </source>
</evidence>
<reference evidence="7 8" key="1">
    <citation type="submission" date="2019-06" db="EMBL/GenBank/DDBJ databases">
        <title>Persicimonas caeni gen. nov., sp. nov., a predatory bacterium isolated from solar saltern.</title>
        <authorList>
            <person name="Wang S."/>
        </authorList>
    </citation>
    <scope>NUCLEOTIDE SEQUENCE [LARGE SCALE GENOMIC DNA]</scope>
    <source>
        <strain evidence="7 8">YN101</strain>
    </source>
</reference>
<dbReference type="Proteomes" id="UP000315995">
    <property type="component" value="Chromosome"/>
</dbReference>
<keyword evidence="1 4" id="KW-0349">Heme</keyword>
<evidence type="ECO:0000313" key="8">
    <source>
        <dbReference type="Proteomes" id="UP000315995"/>
    </source>
</evidence>
<evidence type="ECO:0000313" key="7">
    <source>
        <dbReference type="EMBL" id="QDG51544.1"/>
    </source>
</evidence>
<accession>A0A4Y6PT83</accession>
<dbReference type="PIRSF" id="PIRSF028099">
    <property type="entry name" value="DUF1111"/>
    <property type="match status" value="1"/>
</dbReference>
<dbReference type="SUPFAM" id="SSF46626">
    <property type="entry name" value="Cytochrome c"/>
    <property type="match status" value="1"/>
</dbReference>
<dbReference type="InterPro" id="IPR036909">
    <property type="entry name" value="Cyt_c-like_dom_sf"/>
</dbReference>
<accession>A0A5B8Y493</accession>
<evidence type="ECO:0000256" key="3">
    <source>
        <dbReference type="ARBA" id="ARBA00023004"/>
    </source>
</evidence>
<dbReference type="RefSeq" id="WP_141198024.1">
    <property type="nucleotide sequence ID" value="NZ_CP041186.1"/>
</dbReference>
<dbReference type="Gene3D" id="1.10.760.10">
    <property type="entry name" value="Cytochrome c-like domain"/>
    <property type="match status" value="1"/>
</dbReference>
<evidence type="ECO:0000256" key="5">
    <source>
        <dbReference type="SAM" id="SignalP"/>
    </source>
</evidence>
<dbReference type="PROSITE" id="PS51007">
    <property type="entry name" value="CYTC"/>
    <property type="match status" value="1"/>
</dbReference>
<dbReference type="EMBL" id="CP041186">
    <property type="protein sequence ID" value="QDG51544.1"/>
    <property type="molecule type" value="Genomic_DNA"/>
</dbReference>
<proteinExistence type="predicted"/>
<dbReference type="AlphaFoldDB" id="A0A4Y6PT83"/>
<protein>
    <submittedName>
        <fullName evidence="7">C-type cytochrome</fullName>
    </submittedName>
</protein>
<dbReference type="InterPro" id="IPR051395">
    <property type="entry name" value="Cytochrome_c_Peroxidase/MauG"/>
</dbReference>
<keyword evidence="3 4" id="KW-0408">Iron</keyword>
<evidence type="ECO:0000256" key="4">
    <source>
        <dbReference type="PROSITE-ProRule" id="PRU00433"/>
    </source>
</evidence>
<organism evidence="7 8">
    <name type="scientific">Persicimonas caeni</name>
    <dbReference type="NCBI Taxonomy" id="2292766"/>
    <lineage>
        <taxon>Bacteria</taxon>
        <taxon>Deltaproteobacteria</taxon>
        <taxon>Bradymonadales</taxon>
        <taxon>Bradymonadaceae</taxon>
        <taxon>Persicimonas</taxon>
    </lineage>
</organism>
<name>A0A4Y6PT83_PERCE</name>
<feature type="chain" id="PRO_5030106403" evidence="5">
    <location>
        <begin position="24"/>
        <end position="457"/>
    </location>
</feature>
<dbReference type="Pfam" id="PF06537">
    <property type="entry name" value="DHOR"/>
    <property type="match status" value="2"/>
</dbReference>
<sequence>MKRLSKTLALVSFAGLATTVSLAGCGDQNSDAGKTDDAARMSGGGTTVFDQSSHAFTLPAPGLTAEEDELHLEGDAAFEAQFVTAPAEVNPGLGPVFNNNSCNSCHIRNGRGMPRLSAGALRSQLLIRVSLADGEVDPTAGNAPVPGLGFQIQDHAVYGEEPDAYTSLEWEEIPGEYADGTPYSLRKPVVSVELPDGSSLPDNVLTSLRQPPPIFGLGLLEEVPEETLLALADPDDADGDGISGRPNYVWSVREQQAVIGRFGLKANQPDLEQQSAAAYHDDMGVTNPVFPGENGTTEIDQNTLDASTFYSQSLGVPARRRIDDPLVLQGEKLFEQVGCADCHTPTLETGDSDIEVLANQTFHAYTDLLLHDMGEGLADKRPDFEADGYEWRTPPLWGVGLTQTVLPGSGYLHDGRARTLEEAILWHGGEAEAARNQFRDELDASEREALVAFLQSL</sequence>
<dbReference type="InterPro" id="IPR010538">
    <property type="entry name" value="DHOR"/>
</dbReference>
<dbReference type="OrthoDB" id="9805202at2"/>
<dbReference type="InterPro" id="IPR009056">
    <property type="entry name" value="Cyt_c-like_dom"/>
</dbReference>
<evidence type="ECO:0000256" key="2">
    <source>
        <dbReference type="ARBA" id="ARBA00022723"/>
    </source>
</evidence>
<feature type="signal peptide" evidence="5">
    <location>
        <begin position="1"/>
        <end position="23"/>
    </location>
</feature>
<keyword evidence="2 4" id="KW-0479">Metal-binding</keyword>
<keyword evidence="5" id="KW-0732">Signal</keyword>
<dbReference type="PROSITE" id="PS51257">
    <property type="entry name" value="PROKAR_LIPOPROTEIN"/>
    <property type="match status" value="1"/>
</dbReference>
<dbReference type="GO" id="GO:0046872">
    <property type="term" value="F:metal ion binding"/>
    <property type="evidence" value="ECO:0007669"/>
    <property type="project" value="UniProtKB-KW"/>
</dbReference>